<reference evidence="2" key="1">
    <citation type="submission" date="2021-10" db="EMBL/GenBank/DDBJ databases">
        <title>Melipona bicolor Genome sequencing and assembly.</title>
        <authorList>
            <person name="Araujo N.S."/>
            <person name="Arias M.C."/>
        </authorList>
    </citation>
    <scope>NUCLEOTIDE SEQUENCE</scope>
    <source>
        <strain evidence="2">USP_2M_L1-L4_2017</strain>
        <tissue evidence="2">Whole body</tissue>
    </source>
</reference>
<accession>A0AA40KVI3</accession>
<sequence>MYSRIKNHEGHQDESSANERNNDGATPILEELSSGKIYFDGQRRKRRSLPEGKTAEHSRDDDVYKQFVGQAEGHRNFLRNDARYYSVERRRNDLSEEYSQDSEMESDPSVTWRPRRALSSEYFIEIMVAADAEMKRYHGDGLLSYILVLMST</sequence>
<name>A0AA40KVI3_9HYME</name>
<feature type="non-terminal residue" evidence="2">
    <location>
        <position position="152"/>
    </location>
</feature>
<comment type="caution">
    <text evidence="2">The sequence shown here is derived from an EMBL/GenBank/DDBJ whole genome shotgun (WGS) entry which is preliminary data.</text>
</comment>
<protein>
    <submittedName>
        <fullName evidence="2">Uncharacterized protein</fullName>
    </submittedName>
</protein>
<evidence type="ECO:0000313" key="3">
    <source>
        <dbReference type="Proteomes" id="UP001177670"/>
    </source>
</evidence>
<feature type="compositionally biased region" description="Basic and acidic residues" evidence="1">
    <location>
        <begin position="48"/>
        <end position="62"/>
    </location>
</feature>
<evidence type="ECO:0000256" key="1">
    <source>
        <dbReference type="SAM" id="MobiDB-lite"/>
    </source>
</evidence>
<organism evidence="2 3">
    <name type="scientific">Melipona bicolor</name>
    <dbReference type="NCBI Taxonomy" id="60889"/>
    <lineage>
        <taxon>Eukaryota</taxon>
        <taxon>Metazoa</taxon>
        <taxon>Ecdysozoa</taxon>
        <taxon>Arthropoda</taxon>
        <taxon>Hexapoda</taxon>
        <taxon>Insecta</taxon>
        <taxon>Pterygota</taxon>
        <taxon>Neoptera</taxon>
        <taxon>Endopterygota</taxon>
        <taxon>Hymenoptera</taxon>
        <taxon>Apocrita</taxon>
        <taxon>Aculeata</taxon>
        <taxon>Apoidea</taxon>
        <taxon>Anthophila</taxon>
        <taxon>Apidae</taxon>
        <taxon>Melipona</taxon>
    </lineage>
</organism>
<dbReference type="AlphaFoldDB" id="A0AA40KVI3"/>
<feature type="region of interest" description="Disordered" evidence="1">
    <location>
        <begin position="1"/>
        <end position="62"/>
    </location>
</feature>
<evidence type="ECO:0000313" key="2">
    <source>
        <dbReference type="EMBL" id="KAK1134446.1"/>
    </source>
</evidence>
<keyword evidence="3" id="KW-1185">Reference proteome</keyword>
<dbReference type="EMBL" id="JAHYIQ010000002">
    <property type="protein sequence ID" value="KAK1134446.1"/>
    <property type="molecule type" value="Genomic_DNA"/>
</dbReference>
<feature type="compositionally biased region" description="Basic and acidic residues" evidence="1">
    <location>
        <begin position="1"/>
        <end position="14"/>
    </location>
</feature>
<dbReference type="Proteomes" id="UP001177670">
    <property type="component" value="Unassembled WGS sequence"/>
</dbReference>
<gene>
    <name evidence="2" type="ORF">K0M31_007235</name>
</gene>
<proteinExistence type="predicted"/>